<keyword evidence="2" id="KW-0732">Signal</keyword>
<reference evidence="4" key="2">
    <citation type="submission" date="2021-04" db="EMBL/GenBank/DDBJ databases">
        <authorList>
            <person name="Gilroy R."/>
        </authorList>
    </citation>
    <scope>NUCLEOTIDE SEQUENCE</scope>
    <source>
        <strain evidence="4">ChiBcec16_6824</strain>
    </source>
</reference>
<accession>A0A9D2BY75</accession>
<proteinExistence type="predicted"/>
<evidence type="ECO:0000256" key="2">
    <source>
        <dbReference type="SAM" id="SignalP"/>
    </source>
</evidence>
<dbReference type="PROSITE" id="PS51272">
    <property type="entry name" value="SLH"/>
    <property type="match status" value="1"/>
</dbReference>
<organism evidence="4 5">
    <name type="scientific">Candidatus Flavonifractor merdigallinarum</name>
    <dbReference type="NCBI Taxonomy" id="2838589"/>
    <lineage>
        <taxon>Bacteria</taxon>
        <taxon>Bacillati</taxon>
        <taxon>Bacillota</taxon>
        <taxon>Clostridia</taxon>
        <taxon>Eubacteriales</taxon>
        <taxon>Oscillospiraceae</taxon>
        <taxon>Flavonifractor</taxon>
    </lineage>
</organism>
<feature type="signal peptide" evidence="2">
    <location>
        <begin position="1"/>
        <end position="23"/>
    </location>
</feature>
<evidence type="ECO:0000256" key="1">
    <source>
        <dbReference type="ARBA" id="ARBA00022737"/>
    </source>
</evidence>
<name>A0A9D2BY75_9FIRM</name>
<dbReference type="InterPro" id="IPR001119">
    <property type="entry name" value="SLH_dom"/>
</dbReference>
<evidence type="ECO:0000259" key="3">
    <source>
        <dbReference type="PROSITE" id="PS51272"/>
    </source>
</evidence>
<evidence type="ECO:0000313" key="4">
    <source>
        <dbReference type="EMBL" id="HIY21916.1"/>
    </source>
</evidence>
<feature type="chain" id="PRO_5039023385" description="SLH domain-containing protein" evidence="2">
    <location>
        <begin position="24"/>
        <end position="369"/>
    </location>
</feature>
<protein>
    <recommendedName>
        <fullName evidence="3">SLH domain-containing protein</fullName>
    </recommendedName>
</protein>
<dbReference type="EMBL" id="DXDX01000153">
    <property type="protein sequence ID" value="HIY21916.1"/>
    <property type="molecule type" value="Genomic_DNA"/>
</dbReference>
<feature type="domain" description="SLH" evidence="3">
    <location>
        <begin position="220"/>
        <end position="288"/>
    </location>
</feature>
<evidence type="ECO:0000313" key="5">
    <source>
        <dbReference type="Proteomes" id="UP000823868"/>
    </source>
</evidence>
<dbReference type="AlphaFoldDB" id="A0A9D2BY75"/>
<dbReference type="Proteomes" id="UP000823868">
    <property type="component" value="Unassembled WGS sequence"/>
</dbReference>
<comment type="caution">
    <text evidence="4">The sequence shown here is derived from an EMBL/GenBank/DDBJ whole genome shotgun (WGS) entry which is preliminary data.</text>
</comment>
<sequence length="369" mass="38623">MKKIPLLLSAAVLLGGLSIAAAADDPLVPLSYLNGTYTQSLLTQAQARIDSRTQTVYDKVVSQTSGTTSPSENPAGLTDARYKRGDTLTLTTGSGAMLLAGQVSVRFATGAVIDVTDGKSISSGSSLLPRHRYLVAENTTAVFSVSSDTAVLSTEGKVSLSASTTTDFNALADALAELGLFAGTGTAYGSGYDLEVAPTRVEGVVMFLRLIGEEKAAQAYTGPCLFVDVPDWAKQYVAYAYSKGYTAGVGPDAAGNPVFGTSRLIGAPEYLTFVLRALGYRDTGANPDFTWQTALTRGAELGVLTKGEAQWLSSATFLRAHVAYLSYFSLEAPMADGSGTLLDFLSASGALDRTLVQQVQAKVTVQRVS</sequence>
<gene>
    <name evidence="4" type="ORF">H9841_08465</name>
</gene>
<reference evidence="4" key="1">
    <citation type="journal article" date="2021" name="PeerJ">
        <title>Extensive microbial diversity within the chicken gut microbiome revealed by metagenomics and culture.</title>
        <authorList>
            <person name="Gilroy R."/>
            <person name="Ravi A."/>
            <person name="Getino M."/>
            <person name="Pursley I."/>
            <person name="Horton D.L."/>
            <person name="Alikhan N.F."/>
            <person name="Baker D."/>
            <person name="Gharbi K."/>
            <person name="Hall N."/>
            <person name="Watson M."/>
            <person name="Adriaenssens E.M."/>
            <person name="Foster-Nyarko E."/>
            <person name="Jarju S."/>
            <person name="Secka A."/>
            <person name="Antonio M."/>
            <person name="Oren A."/>
            <person name="Chaudhuri R.R."/>
            <person name="La Ragione R."/>
            <person name="Hildebrand F."/>
            <person name="Pallen M.J."/>
        </authorList>
    </citation>
    <scope>NUCLEOTIDE SEQUENCE</scope>
    <source>
        <strain evidence="4">ChiBcec16_6824</strain>
    </source>
</reference>
<keyword evidence="1" id="KW-0677">Repeat</keyword>